<comment type="function">
    <text evidence="7">Catalyzes the formation of 6,7-dimethyl-8-ribityllumazine by condensation of 5-amino-6-(D-ribitylamino)uracil with 3,4-dihydroxy-2-butanone 4-phosphate. This is the penultimate step in the biosynthesis of riboflavin.</text>
</comment>
<organism evidence="8">
    <name type="scientific">Erythrolobus australicus</name>
    <dbReference type="NCBI Taxonomy" id="1077150"/>
    <lineage>
        <taxon>Eukaryota</taxon>
        <taxon>Rhodophyta</taxon>
        <taxon>Bangiophyceae</taxon>
        <taxon>Porphyridiales</taxon>
        <taxon>Porphyridiaceae</taxon>
        <taxon>Erythrolobus</taxon>
    </lineage>
</organism>
<evidence type="ECO:0000313" key="8">
    <source>
        <dbReference type="EMBL" id="CAD9238589.1"/>
    </source>
</evidence>
<keyword evidence="4 7" id="KW-0686">Riboflavin biosynthesis</keyword>
<dbReference type="PANTHER" id="PTHR21058:SF0">
    <property type="entry name" value="6,7-DIMETHYL-8-RIBITYLLUMAZINE SYNTHASE"/>
    <property type="match status" value="1"/>
</dbReference>
<evidence type="ECO:0000256" key="7">
    <source>
        <dbReference type="RuleBase" id="RU003795"/>
    </source>
</evidence>
<dbReference type="InterPro" id="IPR034964">
    <property type="entry name" value="LS"/>
</dbReference>
<name>A0A7S1XGX3_9RHOD</name>
<dbReference type="GO" id="GO:0000906">
    <property type="term" value="F:6,7-dimethyl-8-ribityllumazine synthase activity"/>
    <property type="evidence" value="ECO:0007669"/>
    <property type="project" value="UniProtKB-EC"/>
</dbReference>
<accession>A0A7S1XGX3</accession>
<evidence type="ECO:0000256" key="4">
    <source>
        <dbReference type="ARBA" id="ARBA00022619"/>
    </source>
</evidence>
<dbReference type="InterPro" id="IPR002180">
    <property type="entry name" value="LS/RS"/>
</dbReference>
<dbReference type="PANTHER" id="PTHR21058">
    <property type="entry name" value="6,7-DIMETHYL-8-RIBITYLLUMAZINE SYNTHASE DMRL SYNTHASE LUMAZINE SYNTHASE"/>
    <property type="match status" value="1"/>
</dbReference>
<dbReference type="Pfam" id="PF00885">
    <property type="entry name" value="DMRL_synthase"/>
    <property type="match status" value="1"/>
</dbReference>
<reference evidence="8" key="1">
    <citation type="submission" date="2021-01" db="EMBL/GenBank/DDBJ databases">
        <authorList>
            <person name="Corre E."/>
            <person name="Pelletier E."/>
            <person name="Niang G."/>
            <person name="Scheremetjew M."/>
            <person name="Finn R."/>
            <person name="Kale V."/>
            <person name="Holt S."/>
            <person name="Cochrane G."/>
            <person name="Meng A."/>
            <person name="Brown T."/>
            <person name="Cohen L."/>
        </authorList>
    </citation>
    <scope>NUCLEOTIDE SEQUENCE</scope>
    <source>
        <strain evidence="8">CCMP3124</strain>
    </source>
</reference>
<dbReference type="Gene3D" id="3.40.50.960">
    <property type="entry name" value="Lumazine/riboflavin synthase"/>
    <property type="match status" value="1"/>
</dbReference>
<gene>
    <name evidence="8" type="ORF">EAUS1353_LOCUS318</name>
</gene>
<sequence>MVCGFVGAGGASVGQSGAVAVRSRCEPGSRVTVGGWRRARGALAMAKEVSFDELDGSTLRIGIVRSRWNAEMIEAMRKDVRQTLLDSKVPEANIVEVSVPGSWELPLAARYMSITQKLDAIIVLGVLVKGETTHFEAIADSVCRGLMDLQMSSIVPVVLGVLTCLSEEQAAARSTGSKSHAADWAMTAIEMGLLRASQMGKTAGSSAAAKLVGFGMLSDVTGVPTPKEAPEPSKKIGF</sequence>
<protein>
    <recommendedName>
        <fullName evidence="3 7">6,7-dimethyl-8-ribityllumazine synthase</fullName>
        <shortName evidence="7">DMRL synthase</shortName>
        <ecNumber evidence="3 7">2.5.1.78</ecNumber>
    </recommendedName>
</protein>
<dbReference type="EC" id="2.5.1.78" evidence="3 7"/>
<dbReference type="AlphaFoldDB" id="A0A7S1XGX3"/>
<keyword evidence="5 7" id="KW-0808">Transferase</keyword>
<comment type="similarity">
    <text evidence="2 7">Belongs to the DMRL synthase family.</text>
</comment>
<evidence type="ECO:0000256" key="3">
    <source>
        <dbReference type="ARBA" id="ARBA00012664"/>
    </source>
</evidence>
<evidence type="ECO:0000256" key="2">
    <source>
        <dbReference type="ARBA" id="ARBA00007424"/>
    </source>
</evidence>
<dbReference type="SUPFAM" id="SSF52121">
    <property type="entry name" value="Lumazine synthase"/>
    <property type="match status" value="1"/>
</dbReference>
<dbReference type="UniPathway" id="UPA00275">
    <property type="reaction ID" value="UER00404"/>
</dbReference>
<dbReference type="NCBIfam" id="TIGR00114">
    <property type="entry name" value="lumazine-synth"/>
    <property type="match status" value="1"/>
</dbReference>
<comment type="catalytic activity">
    <reaction evidence="6 7">
        <text>(2S)-2-hydroxy-3-oxobutyl phosphate + 5-amino-6-(D-ribitylamino)uracil = 6,7-dimethyl-8-(1-D-ribityl)lumazine + phosphate + 2 H2O + H(+)</text>
        <dbReference type="Rhea" id="RHEA:26152"/>
        <dbReference type="ChEBI" id="CHEBI:15377"/>
        <dbReference type="ChEBI" id="CHEBI:15378"/>
        <dbReference type="ChEBI" id="CHEBI:15934"/>
        <dbReference type="ChEBI" id="CHEBI:43474"/>
        <dbReference type="ChEBI" id="CHEBI:58201"/>
        <dbReference type="ChEBI" id="CHEBI:58830"/>
        <dbReference type="EC" id="2.5.1.78"/>
    </reaction>
</comment>
<dbReference type="GO" id="GO:0009231">
    <property type="term" value="P:riboflavin biosynthetic process"/>
    <property type="evidence" value="ECO:0007669"/>
    <property type="project" value="UniProtKB-UniPathway"/>
</dbReference>
<dbReference type="InterPro" id="IPR036467">
    <property type="entry name" value="LS/RS_sf"/>
</dbReference>
<dbReference type="GO" id="GO:0009349">
    <property type="term" value="C:riboflavin synthase complex"/>
    <property type="evidence" value="ECO:0007669"/>
    <property type="project" value="UniProtKB-UniRule"/>
</dbReference>
<dbReference type="EMBL" id="HBGI01000524">
    <property type="protein sequence ID" value="CAD9238589.1"/>
    <property type="molecule type" value="Transcribed_RNA"/>
</dbReference>
<evidence type="ECO:0000256" key="5">
    <source>
        <dbReference type="ARBA" id="ARBA00022679"/>
    </source>
</evidence>
<comment type="pathway">
    <text evidence="1 7">Cofactor biosynthesis; riboflavin biosynthesis; riboflavin from 2-hydroxy-3-oxobutyl phosphate and 5-amino-6-(D-ribitylamino)uracil: step 1/2.</text>
</comment>
<proteinExistence type="inferred from homology"/>
<evidence type="ECO:0000256" key="1">
    <source>
        <dbReference type="ARBA" id="ARBA00004917"/>
    </source>
</evidence>
<dbReference type="HAMAP" id="MF_00178">
    <property type="entry name" value="Lumazine_synth"/>
    <property type="match status" value="1"/>
</dbReference>
<dbReference type="CDD" id="cd09209">
    <property type="entry name" value="Lumazine_synthase-I"/>
    <property type="match status" value="1"/>
</dbReference>
<evidence type="ECO:0000256" key="6">
    <source>
        <dbReference type="ARBA" id="ARBA00048785"/>
    </source>
</evidence>